<name>A0A832G2V4_9BACT</name>
<keyword evidence="9" id="KW-1133">Transmembrane helix</keyword>
<evidence type="ECO:0000256" key="2">
    <source>
        <dbReference type="ARBA" id="ARBA00022723"/>
    </source>
</evidence>
<evidence type="ECO:0000256" key="1">
    <source>
        <dbReference type="ARBA" id="ARBA00022670"/>
    </source>
</evidence>
<evidence type="ECO:0000259" key="10">
    <source>
        <dbReference type="Pfam" id="PF01435"/>
    </source>
</evidence>
<evidence type="ECO:0000256" key="6">
    <source>
        <dbReference type="PIRSR" id="PIRSR627057-1"/>
    </source>
</evidence>
<dbReference type="InterPro" id="IPR032456">
    <property type="entry name" value="Peptidase_M48_N"/>
</dbReference>
<feature type="binding site" evidence="7">
    <location>
        <position position="227"/>
    </location>
    <ligand>
        <name>Zn(2+)</name>
        <dbReference type="ChEBI" id="CHEBI:29105"/>
        <note>catalytic</note>
    </ligand>
</feature>
<evidence type="ECO:0000256" key="7">
    <source>
        <dbReference type="PIRSR" id="PIRSR627057-2"/>
    </source>
</evidence>
<proteinExistence type="inferred from homology"/>
<comment type="cofactor">
    <cofactor evidence="7 8">
        <name>Zn(2+)</name>
        <dbReference type="ChEBI" id="CHEBI:29105"/>
    </cofactor>
    <text evidence="7 8">Binds 1 zinc ion per subunit.</text>
</comment>
<feature type="domain" description="CAAX prenyl protease 1 N-terminal" evidence="11">
    <location>
        <begin position="2"/>
        <end position="154"/>
    </location>
</feature>
<feature type="transmembrane region" description="Helical" evidence="9">
    <location>
        <begin position="99"/>
        <end position="118"/>
    </location>
</feature>
<keyword evidence="9" id="KW-0812">Transmembrane</keyword>
<keyword evidence="3 8" id="KW-0378">Hydrolase</keyword>
<keyword evidence="4 7" id="KW-0862">Zinc</keyword>
<feature type="binding site" evidence="7">
    <location>
        <position position="303"/>
    </location>
    <ligand>
        <name>Zn(2+)</name>
        <dbReference type="ChEBI" id="CHEBI:29105"/>
        <note>catalytic</note>
    </ligand>
</feature>
<keyword evidence="9" id="KW-0472">Membrane</keyword>
<evidence type="ECO:0000256" key="9">
    <source>
        <dbReference type="SAM" id="Phobius"/>
    </source>
</evidence>
<feature type="binding site" evidence="7">
    <location>
        <position position="231"/>
    </location>
    <ligand>
        <name>Zn(2+)</name>
        <dbReference type="ChEBI" id="CHEBI:29105"/>
        <note>catalytic</note>
    </ligand>
</feature>
<evidence type="ECO:0000256" key="4">
    <source>
        <dbReference type="ARBA" id="ARBA00022833"/>
    </source>
</evidence>
<gene>
    <name evidence="12" type="ORF">ENS56_10660</name>
</gene>
<keyword evidence="5 8" id="KW-0482">Metalloprotease</keyword>
<accession>A0A832G2V4</accession>
<feature type="transmembrane region" description="Helical" evidence="9">
    <location>
        <begin position="124"/>
        <end position="153"/>
    </location>
</feature>
<feature type="active site" evidence="6">
    <location>
        <position position="228"/>
    </location>
</feature>
<evidence type="ECO:0000256" key="5">
    <source>
        <dbReference type="ARBA" id="ARBA00023049"/>
    </source>
</evidence>
<feature type="active site" description="Proton donor" evidence="6">
    <location>
        <position position="307"/>
    </location>
</feature>
<keyword evidence="1 8" id="KW-0645">Protease</keyword>
<feature type="transmembrane region" description="Helical" evidence="9">
    <location>
        <begin position="241"/>
        <end position="259"/>
    </location>
</feature>
<dbReference type="Gene3D" id="3.30.2010.10">
    <property type="entry name" value="Metalloproteases ('zincins'), catalytic domain"/>
    <property type="match status" value="1"/>
</dbReference>
<dbReference type="InterPro" id="IPR027057">
    <property type="entry name" value="CAXX_Prtase_1"/>
</dbReference>
<comment type="similarity">
    <text evidence="8">Belongs to the peptidase M48 family.</text>
</comment>
<sequence>MNSKKYNNIKLAIGISETVLVFILTFLFVYSGYSRKLSDILYSYSDSDYLVLILFTVITGAVASVIFFPLNFYSSYILEHKYKLSNQTLLKYFFESLKSTLVSGVIGIPILLLFYFILKEFGDYWWLVFAIAMFFISVILSQIFPILIFPIFYKVKPIEDEELKERIKNLAADAGLKVQNVYSFDMSKNTKKANAAFTGLGKTKKIILGDTLLSSYSKDEIETVIAHELGHYKKKHIIKNIIFGTANSFIMFFVISVLYKASLSWFGFSSITEIAALPLLTLWAMLIGLIQTPIGNMLSRKFEFEADQYAIEATNKPLSFIHTLNKLTEQNLGDKEPHPFVEWFFYSHPSIKKRIAAIENFAKEKMIIEPNQVQEQMS</sequence>
<organism evidence="12">
    <name type="scientific">Ignavibacterium album</name>
    <dbReference type="NCBI Taxonomy" id="591197"/>
    <lineage>
        <taxon>Bacteria</taxon>
        <taxon>Pseudomonadati</taxon>
        <taxon>Ignavibacteriota</taxon>
        <taxon>Ignavibacteria</taxon>
        <taxon>Ignavibacteriales</taxon>
        <taxon>Ignavibacteriaceae</taxon>
        <taxon>Ignavibacterium</taxon>
    </lineage>
</organism>
<comment type="caution">
    <text evidence="12">The sequence shown here is derived from an EMBL/GenBank/DDBJ whole genome shotgun (WGS) entry which is preliminary data.</text>
</comment>
<feature type="domain" description="Peptidase M48" evidence="10">
    <location>
        <begin position="158"/>
        <end position="360"/>
    </location>
</feature>
<dbReference type="AlphaFoldDB" id="A0A832G2V4"/>
<evidence type="ECO:0000313" key="12">
    <source>
        <dbReference type="EMBL" id="HGT48488.1"/>
    </source>
</evidence>
<protein>
    <submittedName>
        <fullName evidence="12">M48 family peptidase</fullName>
    </submittedName>
</protein>
<dbReference type="GO" id="GO:0004222">
    <property type="term" value="F:metalloendopeptidase activity"/>
    <property type="evidence" value="ECO:0007669"/>
    <property type="project" value="InterPro"/>
</dbReference>
<dbReference type="PANTHER" id="PTHR10120">
    <property type="entry name" value="CAAX PRENYL PROTEASE 1"/>
    <property type="match status" value="1"/>
</dbReference>
<feature type="transmembrane region" description="Helical" evidence="9">
    <location>
        <begin position="265"/>
        <end position="290"/>
    </location>
</feature>
<dbReference type="Pfam" id="PF01435">
    <property type="entry name" value="Peptidase_M48"/>
    <property type="match status" value="1"/>
</dbReference>
<dbReference type="CDD" id="cd07343">
    <property type="entry name" value="M48A_Zmpste24p_like"/>
    <property type="match status" value="1"/>
</dbReference>
<feature type="transmembrane region" description="Helical" evidence="9">
    <location>
        <begin position="50"/>
        <end position="78"/>
    </location>
</feature>
<dbReference type="GO" id="GO:0071586">
    <property type="term" value="P:CAAX-box protein processing"/>
    <property type="evidence" value="ECO:0007669"/>
    <property type="project" value="InterPro"/>
</dbReference>
<dbReference type="GO" id="GO:0046872">
    <property type="term" value="F:metal ion binding"/>
    <property type="evidence" value="ECO:0007669"/>
    <property type="project" value="UniProtKB-KW"/>
</dbReference>
<reference evidence="12" key="1">
    <citation type="journal article" date="2020" name="mSystems">
        <title>Genome- and Community-Level Interaction Insights into Carbon Utilization and Element Cycling Functions of Hydrothermarchaeota in Hydrothermal Sediment.</title>
        <authorList>
            <person name="Zhou Z."/>
            <person name="Liu Y."/>
            <person name="Xu W."/>
            <person name="Pan J."/>
            <person name="Luo Z.H."/>
            <person name="Li M."/>
        </authorList>
    </citation>
    <scope>NUCLEOTIDE SEQUENCE [LARGE SCALE GENOMIC DNA]</scope>
    <source>
        <strain evidence="12">SpSt-500</strain>
    </source>
</reference>
<evidence type="ECO:0000256" key="3">
    <source>
        <dbReference type="ARBA" id="ARBA00022801"/>
    </source>
</evidence>
<feature type="transmembrane region" description="Helical" evidence="9">
    <location>
        <begin position="12"/>
        <end position="30"/>
    </location>
</feature>
<evidence type="ECO:0000256" key="8">
    <source>
        <dbReference type="RuleBase" id="RU003983"/>
    </source>
</evidence>
<evidence type="ECO:0000259" key="11">
    <source>
        <dbReference type="Pfam" id="PF16491"/>
    </source>
</evidence>
<keyword evidence="2 7" id="KW-0479">Metal-binding</keyword>
<dbReference type="InterPro" id="IPR001915">
    <property type="entry name" value="Peptidase_M48"/>
</dbReference>
<dbReference type="Pfam" id="PF16491">
    <property type="entry name" value="Peptidase_M48_N"/>
    <property type="match status" value="1"/>
</dbReference>
<dbReference type="EMBL" id="DSVI01000018">
    <property type="protein sequence ID" value="HGT48488.1"/>
    <property type="molecule type" value="Genomic_DNA"/>
</dbReference>